<keyword evidence="5" id="KW-1185">Reference proteome</keyword>
<dbReference type="AlphaFoldDB" id="A0A559LZC4"/>
<dbReference type="InterPro" id="IPR018466">
    <property type="entry name" value="Kre9/Knh1-like_N"/>
</dbReference>
<feature type="non-terminal residue" evidence="4">
    <location>
        <position position="202"/>
    </location>
</feature>
<name>A0A559LZC4_9HELO</name>
<organism evidence="4 5">
    <name type="scientific">Lachnellula willkommii</name>
    <dbReference type="NCBI Taxonomy" id="215461"/>
    <lineage>
        <taxon>Eukaryota</taxon>
        <taxon>Fungi</taxon>
        <taxon>Dikarya</taxon>
        <taxon>Ascomycota</taxon>
        <taxon>Pezizomycotina</taxon>
        <taxon>Leotiomycetes</taxon>
        <taxon>Helotiales</taxon>
        <taxon>Lachnaceae</taxon>
        <taxon>Lachnellula</taxon>
    </lineage>
</organism>
<gene>
    <name evidence="4" type="ORF">LAWI1_G008954</name>
</gene>
<accession>A0A559LZC4</accession>
<protein>
    <recommendedName>
        <fullName evidence="3">Yeast cell wall synthesis Kre9/Knh1-like N-terminal domain-containing protein</fullName>
    </recommendedName>
</protein>
<dbReference type="Proteomes" id="UP000315522">
    <property type="component" value="Unassembled WGS sequence"/>
</dbReference>
<dbReference type="EMBL" id="QGML01004347">
    <property type="protein sequence ID" value="TVY86058.1"/>
    <property type="molecule type" value="Genomic_DNA"/>
</dbReference>
<dbReference type="PANTHER" id="PTHR40633:SF1">
    <property type="entry name" value="GPI ANCHORED SERINE-THREONINE RICH PROTEIN (AFU_ORTHOLOGUE AFUA_1G03630)"/>
    <property type="match status" value="1"/>
</dbReference>
<evidence type="ECO:0000259" key="3">
    <source>
        <dbReference type="Pfam" id="PF10342"/>
    </source>
</evidence>
<keyword evidence="1 2" id="KW-0732">Signal</keyword>
<evidence type="ECO:0000256" key="1">
    <source>
        <dbReference type="ARBA" id="ARBA00022729"/>
    </source>
</evidence>
<evidence type="ECO:0000256" key="2">
    <source>
        <dbReference type="SAM" id="SignalP"/>
    </source>
</evidence>
<dbReference type="Pfam" id="PF10342">
    <property type="entry name" value="Kre9_KNH"/>
    <property type="match status" value="1"/>
</dbReference>
<sequence>MRFTQTIFALAAFTSAVLATDPTPGFDAITSPSTKDQQVPAGSAFTITWSAASYTADSDTVSIVILAGNDPTTLQPGATITSIKNSVGSYTWTVPSSTAVTYGFKIQLDSDPSIFQYSQPFHITGGSASSSSSVSSSASATSSASASVSVIAISTSYSSASASASTLTAITSSANITIPQIKLASATISNSANSSALATAAS</sequence>
<evidence type="ECO:0000313" key="4">
    <source>
        <dbReference type="EMBL" id="TVY86058.1"/>
    </source>
</evidence>
<comment type="caution">
    <text evidence="4">The sequence shown here is derived from an EMBL/GenBank/DDBJ whole genome shotgun (WGS) entry which is preliminary data.</text>
</comment>
<evidence type="ECO:0000313" key="5">
    <source>
        <dbReference type="Proteomes" id="UP000315522"/>
    </source>
</evidence>
<feature type="signal peptide" evidence="2">
    <location>
        <begin position="1"/>
        <end position="19"/>
    </location>
</feature>
<feature type="domain" description="Yeast cell wall synthesis Kre9/Knh1-like N-terminal" evidence="3">
    <location>
        <begin position="34"/>
        <end position="123"/>
    </location>
</feature>
<proteinExistence type="predicted"/>
<dbReference type="PANTHER" id="PTHR40633">
    <property type="entry name" value="MATRIX PROTEIN, PUTATIVE (AFU_ORTHOLOGUE AFUA_8G05410)-RELATED"/>
    <property type="match status" value="1"/>
</dbReference>
<reference evidence="4 5" key="1">
    <citation type="submission" date="2018-05" db="EMBL/GenBank/DDBJ databases">
        <title>Genome sequencing and assembly of the regulated plant pathogen Lachnellula willkommii and related sister species for the development of diagnostic species identification markers.</title>
        <authorList>
            <person name="Giroux E."/>
            <person name="Bilodeau G."/>
        </authorList>
    </citation>
    <scope>NUCLEOTIDE SEQUENCE [LARGE SCALE GENOMIC DNA]</scope>
    <source>
        <strain evidence="4 5">CBS 172.35</strain>
    </source>
</reference>
<dbReference type="InterPro" id="IPR052982">
    <property type="entry name" value="SRP1/TIP1-like"/>
</dbReference>
<feature type="chain" id="PRO_5022183579" description="Yeast cell wall synthesis Kre9/Knh1-like N-terminal domain-containing protein" evidence="2">
    <location>
        <begin position="20"/>
        <end position="202"/>
    </location>
</feature>